<evidence type="ECO:0000313" key="13">
    <source>
        <dbReference type="Proteomes" id="UP000295484"/>
    </source>
</evidence>
<evidence type="ECO:0000256" key="7">
    <source>
        <dbReference type="ARBA" id="ARBA00023136"/>
    </source>
</evidence>
<reference evidence="11" key="3">
    <citation type="submission" date="2021-01" db="EMBL/GenBank/DDBJ databases">
        <authorList>
            <person name="Guzman M.S."/>
        </authorList>
    </citation>
    <scope>NUCLEOTIDE SEQUENCE</scope>
    <source>
        <strain evidence="11">AB19</strain>
    </source>
</reference>
<dbReference type="InterPro" id="IPR055348">
    <property type="entry name" value="DctQ"/>
</dbReference>
<evidence type="ECO:0000256" key="1">
    <source>
        <dbReference type="ARBA" id="ARBA00004429"/>
    </source>
</evidence>
<name>A0A4R8G6J3_9RHOB</name>
<keyword evidence="7 9" id="KW-0472">Membrane</keyword>
<feature type="transmembrane region" description="Helical" evidence="9">
    <location>
        <begin position="12"/>
        <end position="33"/>
    </location>
</feature>
<dbReference type="GO" id="GO:0005886">
    <property type="term" value="C:plasma membrane"/>
    <property type="evidence" value="ECO:0007669"/>
    <property type="project" value="UniProtKB-SubCell"/>
</dbReference>
<evidence type="ECO:0000313" key="11">
    <source>
        <dbReference type="EMBL" id="MBL3579100.1"/>
    </source>
</evidence>
<dbReference type="AlphaFoldDB" id="A0A4R8G6J3"/>
<evidence type="ECO:0000256" key="2">
    <source>
        <dbReference type="ARBA" id="ARBA00022448"/>
    </source>
</evidence>
<gene>
    <name evidence="12" type="ORF">EV657_1034</name>
    <name evidence="11" type="ORF">JMJ92_13180</name>
</gene>
<comment type="similarity">
    <text evidence="8 9">Belongs to the TRAP transporter small permease family.</text>
</comment>
<feature type="transmembrane region" description="Helical" evidence="9">
    <location>
        <begin position="90"/>
        <end position="110"/>
    </location>
</feature>
<evidence type="ECO:0000259" key="10">
    <source>
        <dbReference type="Pfam" id="PF04290"/>
    </source>
</evidence>
<evidence type="ECO:0000256" key="3">
    <source>
        <dbReference type="ARBA" id="ARBA00022475"/>
    </source>
</evidence>
<keyword evidence="3" id="KW-1003">Cell membrane</keyword>
<accession>A0A4R8G6J3</accession>
<dbReference type="PANTHER" id="PTHR35011">
    <property type="entry name" value="2,3-DIKETO-L-GULONATE TRAP TRANSPORTER SMALL PERMEASE PROTEIN YIAM"/>
    <property type="match status" value="1"/>
</dbReference>
<comment type="subcellular location">
    <subcellularLocation>
        <location evidence="1 9">Cell inner membrane</location>
        <topology evidence="1 9">Multi-pass membrane protein</topology>
    </subcellularLocation>
</comment>
<keyword evidence="14" id="KW-1185">Reference proteome</keyword>
<dbReference type="Pfam" id="PF04290">
    <property type="entry name" value="DctQ"/>
    <property type="match status" value="1"/>
</dbReference>
<dbReference type="PANTHER" id="PTHR35011:SF2">
    <property type="entry name" value="2,3-DIKETO-L-GULONATE TRAP TRANSPORTER SMALL PERMEASE PROTEIN YIAM"/>
    <property type="match status" value="1"/>
</dbReference>
<evidence type="ECO:0000256" key="9">
    <source>
        <dbReference type="RuleBase" id="RU369079"/>
    </source>
</evidence>
<proteinExistence type="inferred from homology"/>
<dbReference type="Proteomes" id="UP000635853">
    <property type="component" value="Unassembled WGS sequence"/>
</dbReference>
<comment type="caution">
    <text evidence="12">The sequence shown here is derived from an EMBL/GenBank/DDBJ whole genome shotgun (WGS) entry which is preliminary data.</text>
</comment>
<keyword evidence="5 9" id="KW-0812">Transmembrane</keyword>
<reference evidence="14" key="2">
    <citation type="submission" date="2021-01" db="EMBL/GenBank/DDBJ databases">
        <title>Draft genomes of Rhodovulum sulfidophilum.</title>
        <authorList>
            <person name="Guzman M.S."/>
        </authorList>
    </citation>
    <scope>NUCLEOTIDE SEQUENCE [LARGE SCALE GENOMIC DNA]</scope>
    <source>
        <strain evidence="14">AB19</strain>
    </source>
</reference>
<dbReference type="InterPro" id="IPR007387">
    <property type="entry name" value="TRAP_DctQ"/>
</dbReference>
<comment type="subunit">
    <text evidence="9">The complex comprises the extracytoplasmic solute receptor protein and the two transmembrane proteins.</text>
</comment>
<comment type="function">
    <text evidence="9">Part of the tripartite ATP-independent periplasmic (TRAP) transport system.</text>
</comment>
<dbReference type="GO" id="GO:0022857">
    <property type="term" value="F:transmembrane transporter activity"/>
    <property type="evidence" value="ECO:0007669"/>
    <property type="project" value="UniProtKB-UniRule"/>
</dbReference>
<evidence type="ECO:0000256" key="4">
    <source>
        <dbReference type="ARBA" id="ARBA00022519"/>
    </source>
</evidence>
<organism evidence="12 13">
    <name type="scientific">Rhodovulum visakhapatnamense</name>
    <dbReference type="NCBI Taxonomy" id="364297"/>
    <lineage>
        <taxon>Bacteria</taxon>
        <taxon>Pseudomonadati</taxon>
        <taxon>Pseudomonadota</taxon>
        <taxon>Alphaproteobacteria</taxon>
        <taxon>Rhodobacterales</taxon>
        <taxon>Paracoccaceae</taxon>
        <taxon>Rhodovulum</taxon>
    </lineage>
</organism>
<dbReference type="GO" id="GO:0015740">
    <property type="term" value="P:C4-dicarboxylate transport"/>
    <property type="evidence" value="ECO:0007669"/>
    <property type="project" value="TreeGrafter"/>
</dbReference>
<protein>
    <recommendedName>
        <fullName evidence="9">TRAP transporter small permease protein</fullName>
    </recommendedName>
</protein>
<keyword evidence="4 9" id="KW-0997">Cell inner membrane</keyword>
<evidence type="ECO:0000256" key="6">
    <source>
        <dbReference type="ARBA" id="ARBA00022989"/>
    </source>
</evidence>
<sequence length="168" mass="18142">MPTKTERFISTVIALARIGVGLSFAVLIAAVLIQVVGRGFGSSPVWTEELTRFALLFLIAFGAGLSLRSGDMVNVDIVCEVLPGRWPWRLRLLSALATGALALFLLPHAWRFVSIGRMQSSPALGLTMSYVHLTVFLMLALLALFAALRVLGMLTGTEDGTPEKAEEI</sequence>
<dbReference type="EMBL" id="JAESIL010000054">
    <property type="protein sequence ID" value="MBL3579100.1"/>
    <property type="molecule type" value="Genomic_DNA"/>
</dbReference>
<dbReference type="EMBL" id="SOEB01000003">
    <property type="protein sequence ID" value="TDX32435.1"/>
    <property type="molecule type" value="Genomic_DNA"/>
</dbReference>
<feature type="domain" description="Tripartite ATP-independent periplasmic transporters DctQ component" evidence="10">
    <location>
        <begin position="27"/>
        <end position="154"/>
    </location>
</feature>
<keyword evidence="6 9" id="KW-1133">Transmembrane helix</keyword>
<reference evidence="12 13" key="1">
    <citation type="submission" date="2019-03" db="EMBL/GenBank/DDBJ databases">
        <title>Genomic Encyclopedia of Type Strains, Phase IV (KMG-IV): sequencing the most valuable type-strain genomes for metagenomic binning, comparative biology and taxonomic classification.</title>
        <authorList>
            <person name="Goeker M."/>
        </authorList>
    </citation>
    <scope>NUCLEOTIDE SEQUENCE [LARGE SCALE GENOMIC DNA]</scope>
    <source>
        <strain evidence="12 13">JA181</strain>
    </source>
</reference>
<dbReference type="RefSeq" id="WP_075785973.1">
    <property type="nucleotide sequence ID" value="NZ_JAESIL010000054.1"/>
</dbReference>
<keyword evidence="2 9" id="KW-0813">Transport</keyword>
<evidence type="ECO:0000256" key="8">
    <source>
        <dbReference type="ARBA" id="ARBA00038436"/>
    </source>
</evidence>
<evidence type="ECO:0000256" key="5">
    <source>
        <dbReference type="ARBA" id="ARBA00022692"/>
    </source>
</evidence>
<feature type="transmembrane region" description="Helical" evidence="9">
    <location>
        <begin position="53"/>
        <end position="70"/>
    </location>
</feature>
<dbReference type="Proteomes" id="UP000295484">
    <property type="component" value="Unassembled WGS sequence"/>
</dbReference>
<feature type="transmembrane region" description="Helical" evidence="9">
    <location>
        <begin position="130"/>
        <end position="151"/>
    </location>
</feature>
<evidence type="ECO:0000313" key="14">
    <source>
        <dbReference type="Proteomes" id="UP000635853"/>
    </source>
</evidence>
<evidence type="ECO:0000313" key="12">
    <source>
        <dbReference type="EMBL" id="TDX32435.1"/>
    </source>
</evidence>